<feature type="transmembrane region" description="Helical" evidence="2">
    <location>
        <begin position="179"/>
        <end position="197"/>
    </location>
</feature>
<feature type="domain" description="Guanylate cyclase" evidence="3">
    <location>
        <begin position="244"/>
        <end position="363"/>
    </location>
</feature>
<dbReference type="InterPro" id="IPR050697">
    <property type="entry name" value="Adenylyl/Guanylyl_Cyclase_3/4"/>
</dbReference>
<feature type="transmembrane region" description="Helical" evidence="2">
    <location>
        <begin position="80"/>
        <end position="100"/>
    </location>
</feature>
<keyword evidence="2" id="KW-0472">Membrane</keyword>
<dbReference type="RefSeq" id="WP_072722680.1">
    <property type="nucleotide sequence ID" value="NZ_LN889817.1"/>
</dbReference>
<evidence type="ECO:0000313" key="5">
    <source>
        <dbReference type="Proteomes" id="UP000184315"/>
    </source>
</evidence>
<dbReference type="GO" id="GO:0004016">
    <property type="term" value="F:adenylate cyclase activity"/>
    <property type="evidence" value="ECO:0007669"/>
    <property type="project" value="UniProtKB-ARBA"/>
</dbReference>
<dbReference type="Pfam" id="PF00211">
    <property type="entry name" value="Guanylate_cyc"/>
    <property type="match status" value="1"/>
</dbReference>
<dbReference type="GO" id="GO:0006171">
    <property type="term" value="P:cAMP biosynthetic process"/>
    <property type="evidence" value="ECO:0007669"/>
    <property type="project" value="TreeGrafter"/>
</dbReference>
<keyword evidence="5" id="KW-1185">Reference proteome</keyword>
<dbReference type="Proteomes" id="UP000184315">
    <property type="component" value="Unassembled WGS sequence"/>
</dbReference>
<accession>A0A1J1LT49</accession>
<dbReference type="CDD" id="cd07302">
    <property type="entry name" value="CHD"/>
    <property type="match status" value="1"/>
</dbReference>
<sequence length="410" mass="46267">MYTSSNSLTSLLESRFTGNPQSAFWGELLSNSGYFLILKSLSNIISKSWIEYLTDPTEYLLIVAMLVQAWVLSRPKTHRFWGNLVGVSLYTVLDLPYDGLEFLKEPIHIVFLIFSFLIATLQGLRFHSNLKADWLFFPLESITRTLMIIAFYIVVEISVDSDQLYWQTFLNFLQSKTHLFLTLSMILIGLLLGLQAFQLSQQRYQLQQTARLLGNMAEWGMGSYMVTTALNNPEALAFQQCDRTILFMDIRGFTQWCEEKQPDIAAQVLNHYYQMVEPEVARYHPLKMTLAGDEIMAIYATPQQGIQAAQAMQKAAKNSLNSYGLGAGCSVHCGEVIEGLFGGKEVRTYTVIGDVVNTGKRLEGITPAGEITLSDTLYQALNRKLKVEPCDPIFVKGKVEPLIAWRLSSS</sequence>
<feature type="transmembrane region" description="Helical" evidence="2">
    <location>
        <begin position="136"/>
        <end position="159"/>
    </location>
</feature>
<dbReference type="SUPFAM" id="SSF55073">
    <property type="entry name" value="Nucleotide cyclase"/>
    <property type="match status" value="1"/>
</dbReference>
<evidence type="ECO:0000256" key="1">
    <source>
        <dbReference type="ARBA" id="ARBA00005381"/>
    </source>
</evidence>
<dbReference type="InterPro" id="IPR029787">
    <property type="entry name" value="Nucleotide_cyclase"/>
</dbReference>
<comment type="similarity">
    <text evidence="1">Belongs to the adenylyl cyclase class-3 family.</text>
</comment>
<protein>
    <submittedName>
        <fullName evidence="4">Putative Adenylate/guanylate cyclase</fullName>
    </submittedName>
</protein>
<name>A0A1J1LT49_9CYAN</name>
<gene>
    <name evidence="4" type="ORF">PL9214720027</name>
</gene>
<dbReference type="Gene3D" id="3.30.70.1230">
    <property type="entry name" value="Nucleotide cyclase"/>
    <property type="match status" value="1"/>
</dbReference>
<dbReference type="SMART" id="SM00044">
    <property type="entry name" value="CYCc"/>
    <property type="match status" value="1"/>
</dbReference>
<dbReference type="PANTHER" id="PTHR43081:SF1">
    <property type="entry name" value="ADENYLATE CYCLASE, TERMINAL-DIFFERENTIATION SPECIFIC"/>
    <property type="match status" value="1"/>
</dbReference>
<dbReference type="PANTHER" id="PTHR43081">
    <property type="entry name" value="ADENYLATE CYCLASE, TERMINAL-DIFFERENTIATION SPECIFIC-RELATED"/>
    <property type="match status" value="1"/>
</dbReference>
<organism evidence="4 5">
    <name type="scientific">Planktothrix tepida PCC 9214</name>
    <dbReference type="NCBI Taxonomy" id="671072"/>
    <lineage>
        <taxon>Bacteria</taxon>
        <taxon>Bacillati</taxon>
        <taxon>Cyanobacteriota</taxon>
        <taxon>Cyanophyceae</taxon>
        <taxon>Oscillatoriophycideae</taxon>
        <taxon>Oscillatoriales</taxon>
        <taxon>Microcoleaceae</taxon>
        <taxon>Planktothrix</taxon>
    </lineage>
</organism>
<dbReference type="PROSITE" id="PS50125">
    <property type="entry name" value="GUANYLATE_CYCLASE_2"/>
    <property type="match status" value="1"/>
</dbReference>
<evidence type="ECO:0000313" key="4">
    <source>
        <dbReference type="EMBL" id="CUR35757.1"/>
    </source>
</evidence>
<keyword evidence="2" id="KW-1133">Transmembrane helix</keyword>
<dbReference type="GO" id="GO:0035556">
    <property type="term" value="P:intracellular signal transduction"/>
    <property type="evidence" value="ECO:0007669"/>
    <property type="project" value="InterPro"/>
</dbReference>
<dbReference type="AlphaFoldDB" id="A0A1J1LT49"/>
<reference evidence="5" key="1">
    <citation type="submission" date="2015-10" db="EMBL/GenBank/DDBJ databases">
        <authorList>
            <person name="Regsiter A."/>
            <person name="william w."/>
        </authorList>
    </citation>
    <scope>NUCLEOTIDE SEQUENCE [LARGE SCALE GENOMIC DNA]</scope>
</reference>
<feature type="transmembrane region" description="Helical" evidence="2">
    <location>
        <begin position="106"/>
        <end position="124"/>
    </location>
</feature>
<evidence type="ECO:0000259" key="3">
    <source>
        <dbReference type="PROSITE" id="PS50125"/>
    </source>
</evidence>
<keyword evidence="2" id="KW-0812">Transmembrane</keyword>
<dbReference type="STRING" id="671072.PL9214720027"/>
<dbReference type="EMBL" id="CZDF01000180">
    <property type="protein sequence ID" value="CUR35757.1"/>
    <property type="molecule type" value="Genomic_DNA"/>
</dbReference>
<dbReference type="InterPro" id="IPR001054">
    <property type="entry name" value="A/G_cyclase"/>
</dbReference>
<dbReference type="OrthoDB" id="6115136at2"/>
<proteinExistence type="inferred from homology"/>
<evidence type="ECO:0000256" key="2">
    <source>
        <dbReference type="SAM" id="Phobius"/>
    </source>
</evidence>